<dbReference type="Gene3D" id="2.40.50.100">
    <property type="match status" value="1"/>
</dbReference>
<evidence type="ECO:0000256" key="1">
    <source>
        <dbReference type="ARBA" id="ARBA00009477"/>
    </source>
</evidence>
<dbReference type="GO" id="GO:0030288">
    <property type="term" value="C:outer membrane-bounded periplasmic space"/>
    <property type="evidence" value="ECO:0007669"/>
    <property type="project" value="TreeGrafter"/>
</dbReference>
<dbReference type="Pfam" id="PF25973">
    <property type="entry name" value="BSH_CzcB"/>
    <property type="match status" value="1"/>
</dbReference>
<dbReference type="PANTHER" id="PTHR30097:SF4">
    <property type="entry name" value="SLR6042 PROTEIN"/>
    <property type="match status" value="1"/>
</dbReference>
<dbReference type="InterPro" id="IPR058792">
    <property type="entry name" value="Beta-barrel_RND_2"/>
</dbReference>
<dbReference type="GO" id="GO:0022857">
    <property type="term" value="F:transmembrane transporter activity"/>
    <property type="evidence" value="ECO:0007669"/>
    <property type="project" value="InterPro"/>
</dbReference>
<keyword evidence="8" id="KW-1185">Reference proteome</keyword>
<dbReference type="SUPFAM" id="SSF111369">
    <property type="entry name" value="HlyD-like secretion proteins"/>
    <property type="match status" value="1"/>
</dbReference>
<feature type="domain" description="CzcB-like barrel-sandwich hybrid" evidence="5">
    <location>
        <begin position="76"/>
        <end position="218"/>
    </location>
</feature>
<dbReference type="PANTHER" id="PTHR30097">
    <property type="entry name" value="CATION EFFLUX SYSTEM PROTEIN CUSB"/>
    <property type="match status" value="1"/>
</dbReference>
<dbReference type="NCBIfam" id="TIGR01730">
    <property type="entry name" value="RND_mfp"/>
    <property type="match status" value="1"/>
</dbReference>
<feature type="coiled-coil region" evidence="3">
    <location>
        <begin position="105"/>
        <end position="132"/>
    </location>
</feature>
<dbReference type="PROSITE" id="PS51257">
    <property type="entry name" value="PROKAR_LIPOPROTEIN"/>
    <property type="match status" value="1"/>
</dbReference>
<organism evidence="7 8">
    <name type="scientific">Sphingomonas kyeonggiensis</name>
    <dbReference type="NCBI Taxonomy" id="1268553"/>
    <lineage>
        <taxon>Bacteria</taxon>
        <taxon>Pseudomonadati</taxon>
        <taxon>Pseudomonadota</taxon>
        <taxon>Alphaproteobacteria</taxon>
        <taxon>Sphingomonadales</taxon>
        <taxon>Sphingomonadaceae</taxon>
        <taxon>Sphingomonas</taxon>
    </lineage>
</organism>
<evidence type="ECO:0000259" key="4">
    <source>
        <dbReference type="Pfam" id="PF25954"/>
    </source>
</evidence>
<reference evidence="7 8" key="1">
    <citation type="submission" date="2020-08" db="EMBL/GenBank/DDBJ databases">
        <title>Functional genomics of gut bacteria from endangered species of beetles.</title>
        <authorList>
            <person name="Carlos-Shanley C."/>
        </authorList>
    </citation>
    <scope>NUCLEOTIDE SEQUENCE [LARGE SCALE GENOMIC DNA]</scope>
    <source>
        <strain evidence="7 8">S00224</strain>
    </source>
</reference>
<keyword evidence="2" id="KW-0813">Transport</keyword>
<evidence type="ECO:0000256" key="3">
    <source>
        <dbReference type="SAM" id="Coils"/>
    </source>
</evidence>
<evidence type="ECO:0000313" key="7">
    <source>
        <dbReference type="EMBL" id="MBB4838718.1"/>
    </source>
</evidence>
<name>A0A7W7K0E8_9SPHN</name>
<feature type="domain" description="CzcB-like C-terminal circularly permuted SH3-like" evidence="6">
    <location>
        <begin position="303"/>
        <end position="363"/>
    </location>
</feature>
<comment type="similarity">
    <text evidence="1">Belongs to the membrane fusion protein (MFP) (TC 8.A.1) family.</text>
</comment>
<dbReference type="RefSeq" id="WP_184165670.1">
    <property type="nucleotide sequence ID" value="NZ_JACHLN010000002.1"/>
</dbReference>
<accession>A0A7W7K0E8</accession>
<dbReference type="GO" id="GO:0060003">
    <property type="term" value="P:copper ion export"/>
    <property type="evidence" value="ECO:0007669"/>
    <property type="project" value="TreeGrafter"/>
</dbReference>
<dbReference type="GO" id="GO:0046914">
    <property type="term" value="F:transition metal ion binding"/>
    <property type="evidence" value="ECO:0007669"/>
    <property type="project" value="TreeGrafter"/>
</dbReference>
<dbReference type="GO" id="GO:0016020">
    <property type="term" value="C:membrane"/>
    <property type="evidence" value="ECO:0007669"/>
    <property type="project" value="InterPro"/>
</dbReference>
<dbReference type="Gene3D" id="1.10.287.470">
    <property type="entry name" value="Helix hairpin bin"/>
    <property type="match status" value="1"/>
</dbReference>
<dbReference type="GO" id="GO:0015679">
    <property type="term" value="P:plasma membrane copper ion transport"/>
    <property type="evidence" value="ECO:0007669"/>
    <property type="project" value="TreeGrafter"/>
</dbReference>
<dbReference type="InterPro" id="IPR058647">
    <property type="entry name" value="BSH_CzcB-like"/>
</dbReference>
<dbReference type="Proteomes" id="UP000575241">
    <property type="component" value="Unassembled WGS sequence"/>
</dbReference>
<evidence type="ECO:0000259" key="5">
    <source>
        <dbReference type="Pfam" id="PF25973"/>
    </source>
</evidence>
<protein>
    <submittedName>
        <fullName evidence="7">Cobalt-zinc-cadmium efflux system membrane fusion protein</fullName>
    </submittedName>
</protein>
<keyword evidence="3" id="KW-0175">Coiled coil</keyword>
<dbReference type="InterPro" id="IPR058649">
    <property type="entry name" value="CzcB_C"/>
</dbReference>
<proteinExistence type="inferred from homology"/>
<sequence>MNRIAAALCVATLVVGCGKPAPEPEKEAAEAHGDGAITLTAEQIAAANITLARPGRAGAGAAIEAPALIESDPDATRVVAAPLEGRVVSLTRNIGDPVRRGDVLAVIESREAANLQAEVEKARSRLTLASATLARDEALYARGFRPLREVEISKAAHEQAATDLRLARQRVSASGVRGGSLNRIVITAPISGRVVARTASLGQVFAADAAETELFRIAALDRLNVALSIAAADAARVRAGDTMEVTGAGRMAVARVRLVSPALDPQTRLVRVIADLDNRRGQWRVGEPVQARIAIGGAGNAPLMVPATAVQTLENRPVLFVRTAQGFRVVPVTLGARDGAMVAILSGISGDDQVATTNTFTLKAELGKGEASHED</sequence>
<dbReference type="Pfam" id="PF25954">
    <property type="entry name" value="Beta-barrel_RND_2"/>
    <property type="match status" value="1"/>
</dbReference>
<dbReference type="InterPro" id="IPR051909">
    <property type="entry name" value="MFP_Cation_Efflux"/>
</dbReference>
<dbReference type="Pfam" id="PF25975">
    <property type="entry name" value="CzcB_C"/>
    <property type="match status" value="1"/>
</dbReference>
<evidence type="ECO:0000259" key="6">
    <source>
        <dbReference type="Pfam" id="PF25975"/>
    </source>
</evidence>
<evidence type="ECO:0000313" key="8">
    <source>
        <dbReference type="Proteomes" id="UP000575241"/>
    </source>
</evidence>
<evidence type="ECO:0000256" key="2">
    <source>
        <dbReference type="ARBA" id="ARBA00022448"/>
    </source>
</evidence>
<dbReference type="AlphaFoldDB" id="A0A7W7K0E8"/>
<dbReference type="InterPro" id="IPR006143">
    <property type="entry name" value="RND_pump_MFP"/>
</dbReference>
<comment type="caution">
    <text evidence="7">The sequence shown here is derived from an EMBL/GenBank/DDBJ whole genome shotgun (WGS) entry which is preliminary data.</text>
</comment>
<gene>
    <name evidence="7" type="ORF">HNP52_001787</name>
</gene>
<dbReference type="EMBL" id="JACHLN010000002">
    <property type="protein sequence ID" value="MBB4838718.1"/>
    <property type="molecule type" value="Genomic_DNA"/>
</dbReference>
<dbReference type="Gene3D" id="2.40.420.20">
    <property type="match status" value="1"/>
</dbReference>
<dbReference type="Gene3D" id="2.40.30.170">
    <property type="match status" value="1"/>
</dbReference>
<feature type="domain" description="CusB-like beta-barrel" evidence="4">
    <location>
        <begin position="227"/>
        <end position="293"/>
    </location>
</feature>